<organism evidence="1 2">
    <name type="scientific">Gemmata obscuriglobus</name>
    <dbReference type="NCBI Taxonomy" id="114"/>
    <lineage>
        <taxon>Bacteria</taxon>
        <taxon>Pseudomonadati</taxon>
        <taxon>Planctomycetota</taxon>
        <taxon>Planctomycetia</taxon>
        <taxon>Gemmatales</taxon>
        <taxon>Gemmataceae</taxon>
        <taxon>Gemmata</taxon>
    </lineage>
</organism>
<dbReference type="EMBL" id="CP025958">
    <property type="protein sequence ID" value="AWM38297.1"/>
    <property type="molecule type" value="Genomic_DNA"/>
</dbReference>
<dbReference type="OrthoDB" id="10009303at2"/>
<proteinExistence type="predicted"/>
<evidence type="ECO:0000313" key="2">
    <source>
        <dbReference type="Proteomes" id="UP000245802"/>
    </source>
</evidence>
<dbReference type="RefSeq" id="WP_010040705.1">
    <property type="nucleotide sequence ID" value="NZ_CP025958.1"/>
</dbReference>
<dbReference type="Proteomes" id="UP000245802">
    <property type="component" value="Chromosome"/>
</dbReference>
<dbReference type="KEGG" id="gog:C1280_15755"/>
<keyword evidence="2" id="KW-1185">Reference proteome</keyword>
<evidence type="ECO:0000313" key="1">
    <source>
        <dbReference type="EMBL" id="AWM38297.1"/>
    </source>
</evidence>
<accession>A0A2Z3H3J5</accession>
<sequence>MKKQQGRQRRRDGGLGQTEAIRKLWSNYGGRERYERLMREGAADTAAGNLVFAAQARNFNRQSGAFDGIRRPGDEGQLSIERRVGSVEDRQLDERWRTDEALKRYTAARVGQQTVNVRKFASGGFVGGAGTGDTVPSLLTPGDFVLNTAAVARIGAHNVARFNQGGPVGHVSYLANGGQAQATSGSSGGTVALSGEAVRAVTDLSSTLAQFVQQAGGFGQAAQPLAQTFNVFAGSAQQLTQALSNMPKSLTITGQHQVNVVINGAEVMTKLTPEIQQMVTSSVKEQLTRVFKEQMPDAGVHLN</sequence>
<protein>
    <submittedName>
        <fullName evidence="1">Uncharacterized protein</fullName>
    </submittedName>
</protein>
<reference evidence="1 2" key="1">
    <citation type="submission" date="2018-01" db="EMBL/GenBank/DDBJ databases">
        <title>G. obscuriglobus.</title>
        <authorList>
            <person name="Franke J."/>
            <person name="Blomberg W."/>
            <person name="Selmecki A."/>
        </authorList>
    </citation>
    <scope>NUCLEOTIDE SEQUENCE [LARGE SCALE GENOMIC DNA]</scope>
    <source>
        <strain evidence="1 2">DSM 5831</strain>
    </source>
</reference>
<dbReference type="AlphaFoldDB" id="A0A2Z3H3J5"/>
<gene>
    <name evidence="1" type="ORF">C1280_15755</name>
</gene>
<name>A0A2Z3H3J5_9BACT</name>